<evidence type="ECO:0000259" key="10">
    <source>
        <dbReference type="PROSITE" id="PS52019"/>
    </source>
</evidence>
<keyword evidence="4" id="KW-0808">Transferase</keyword>
<dbReference type="InterPro" id="IPR036291">
    <property type="entry name" value="NAD(P)-bd_dom_sf"/>
</dbReference>
<dbReference type="SUPFAM" id="SSF52151">
    <property type="entry name" value="FabD/lysophospholipase-like"/>
    <property type="match status" value="1"/>
</dbReference>
<feature type="region of interest" description="N-terminal hotdog fold" evidence="7">
    <location>
        <begin position="954"/>
        <end position="1094"/>
    </location>
</feature>
<dbReference type="GO" id="GO:0004312">
    <property type="term" value="F:fatty acid synthase activity"/>
    <property type="evidence" value="ECO:0007669"/>
    <property type="project" value="TreeGrafter"/>
</dbReference>
<dbReference type="GO" id="GO:0032259">
    <property type="term" value="P:methylation"/>
    <property type="evidence" value="ECO:0007669"/>
    <property type="project" value="UniProtKB-KW"/>
</dbReference>
<feature type="active site" description="Proton donor; for dehydratase activity" evidence="7">
    <location>
        <position position="1170"/>
    </location>
</feature>
<dbReference type="SUPFAM" id="SSF55048">
    <property type="entry name" value="Probable ACP-binding domain of malonyl-CoA ACP transacylase"/>
    <property type="match status" value="1"/>
</dbReference>
<dbReference type="InterPro" id="IPR013968">
    <property type="entry name" value="PKS_KR"/>
</dbReference>
<keyword evidence="5" id="KW-0560">Oxidoreductase</keyword>
<dbReference type="Pfam" id="PF08659">
    <property type="entry name" value="KR"/>
    <property type="match status" value="1"/>
</dbReference>
<dbReference type="PROSITE" id="PS52019">
    <property type="entry name" value="PKS_MFAS_DH"/>
    <property type="match status" value="1"/>
</dbReference>
<dbReference type="Pfam" id="PF02801">
    <property type="entry name" value="Ketoacyl-synt_C"/>
    <property type="match status" value="1"/>
</dbReference>
<dbReference type="Gene3D" id="3.40.47.10">
    <property type="match status" value="1"/>
</dbReference>
<dbReference type="InterPro" id="IPR057326">
    <property type="entry name" value="KR_dom"/>
</dbReference>
<gene>
    <name evidence="11" type="ORF">N656DRAFT_800264</name>
</gene>
<evidence type="ECO:0000256" key="5">
    <source>
        <dbReference type="ARBA" id="ARBA00023002"/>
    </source>
</evidence>
<dbReference type="InterPro" id="IPR014030">
    <property type="entry name" value="Ketoacyl_synth_N"/>
</dbReference>
<dbReference type="RefSeq" id="XP_064667949.1">
    <property type="nucleotide sequence ID" value="XM_064817988.1"/>
</dbReference>
<evidence type="ECO:0000256" key="3">
    <source>
        <dbReference type="ARBA" id="ARBA00022603"/>
    </source>
</evidence>
<evidence type="ECO:0000256" key="1">
    <source>
        <dbReference type="ARBA" id="ARBA00022450"/>
    </source>
</evidence>
<dbReference type="Pfam" id="PF00698">
    <property type="entry name" value="Acyl_transf_1"/>
    <property type="match status" value="1"/>
</dbReference>
<proteinExistence type="predicted"/>
<dbReference type="InterPro" id="IPR049551">
    <property type="entry name" value="PKS_DH_C"/>
</dbReference>
<dbReference type="Pfam" id="PF08242">
    <property type="entry name" value="Methyltransf_12"/>
    <property type="match status" value="1"/>
</dbReference>
<reference evidence="11" key="2">
    <citation type="submission" date="2023-05" db="EMBL/GenBank/DDBJ databases">
        <authorList>
            <consortium name="Lawrence Berkeley National Laboratory"/>
            <person name="Steindorff A."/>
            <person name="Hensen N."/>
            <person name="Bonometti L."/>
            <person name="Westerberg I."/>
            <person name="Brannstrom I.O."/>
            <person name="Guillou S."/>
            <person name="Cros-Aarteil S."/>
            <person name="Calhoun S."/>
            <person name="Haridas S."/>
            <person name="Kuo A."/>
            <person name="Mondo S."/>
            <person name="Pangilinan J."/>
            <person name="Riley R."/>
            <person name="Labutti K."/>
            <person name="Andreopoulos B."/>
            <person name="Lipzen A."/>
            <person name="Chen C."/>
            <person name="Yanf M."/>
            <person name="Daum C."/>
            <person name="Ng V."/>
            <person name="Clum A."/>
            <person name="Ohm R."/>
            <person name="Martin F."/>
            <person name="Silar P."/>
            <person name="Natvig D."/>
            <person name="Lalanne C."/>
            <person name="Gautier V."/>
            <person name="Ament-Velasquez S.L."/>
            <person name="Kruys A."/>
            <person name="Hutchinson M.I."/>
            <person name="Powell A.J."/>
            <person name="Barry K."/>
            <person name="Miller A.N."/>
            <person name="Grigoriev I.V."/>
            <person name="Debuchy R."/>
            <person name="Gladieux P."/>
            <person name="Thoren M.H."/>
            <person name="Johannesson H."/>
        </authorList>
    </citation>
    <scope>NUCLEOTIDE SEQUENCE</scope>
    <source>
        <strain evidence="11">CBS 508.74</strain>
    </source>
</reference>
<dbReference type="Gene3D" id="3.40.366.10">
    <property type="entry name" value="Malonyl-Coenzyme A Acyl Carrier Protein, domain 2"/>
    <property type="match status" value="1"/>
</dbReference>
<dbReference type="GO" id="GO:0016491">
    <property type="term" value="F:oxidoreductase activity"/>
    <property type="evidence" value="ECO:0007669"/>
    <property type="project" value="UniProtKB-KW"/>
</dbReference>
<dbReference type="Pfam" id="PF21089">
    <property type="entry name" value="PKS_DH_N"/>
    <property type="match status" value="1"/>
</dbReference>
<dbReference type="PROSITE" id="PS52004">
    <property type="entry name" value="KS3_2"/>
    <property type="match status" value="1"/>
</dbReference>
<dbReference type="PROSITE" id="PS50075">
    <property type="entry name" value="CARRIER"/>
    <property type="match status" value="1"/>
</dbReference>
<dbReference type="GO" id="GO:0008168">
    <property type="term" value="F:methyltransferase activity"/>
    <property type="evidence" value="ECO:0007669"/>
    <property type="project" value="UniProtKB-KW"/>
</dbReference>
<dbReference type="Pfam" id="PF00109">
    <property type="entry name" value="ketoacyl-synt"/>
    <property type="match status" value="1"/>
</dbReference>
<dbReference type="InterPro" id="IPR049552">
    <property type="entry name" value="PKS_DH_N"/>
</dbReference>
<evidence type="ECO:0000259" key="9">
    <source>
        <dbReference type="PROSITE" id="PS52004"/>
    </source>
</evidence>
<evidence type="ECO:0000313" key="12">
    <source>
        <dbReference type="Proteomes" id="UP001302812"/>
    </source>
</evidence>
<dbReference type="Gene3D" id="3.40.50.720">
    <property type="entry name" value="NAD(P)-binding Rossmann-like Domain"/>
    <property type="match status" value="2"/>
</dbReference>
<dbReference type="Pfam" id="PF00550">
    <property type="entry name" value="PP-binding"/>
    <property type="match status" value="1"/>
</dbReference>
<dbReference type="GO" id="GO:0031177">
    <property type="term" value="F:phosphopantetheine binding"/>
    <property type="evidence" value="ECO:0007669"/>
    <property type="project" value="InterPro"/>
</dbReference>
<dbReference type="InterPro" id="IPR050091">
    <property type="entry name" value="PKS_NRPS_Biosynth_Enz"/>
</dbReference>
<feature type="domain" description="Ketosynthase family 3 (KS3)" evidence="9">
    <location>
        <begin position="6"/>
        <end position="444"/>
    </location>
</feature>
<dbReference type="InterPro" id="IPR013120">
    <property type="entry name" value="FAR_NAD-bd"/>
</dbReference>
<dbReference type="Proteomes" id="UP001302812">
    <property type="component" value="Unassembled WGS sequence"/>
</dbReference>
<evidence type="ECO:0000256" key="2">
    <source>
        <dbReference type="ARBA" id="ARBA00022553"/>
    </source>
</evidence>
<dbReference type="PANTHER" id="PTHR43775">
    <property type="entry name" value="FATTY ACID SYNTHASE"/>
    <property type="match status" value="1"/>
</dbReference>
<name>A0AAN6QHP0_9PEZI</name>
<dbReference type="InterPro" id="IPR016035">
    <property type="entry name" value="Acyl_Trfase/lysoPLipase"/>
</dbReference>
<comment type="caution">
    <text evidence="11">The sequence shown here is derived from an EMBL/GenBank/DDBJ whole genome shotgun (WGS) entry which is preliminary data.</text>
</comment>
<keyword evidence="12" id="KW-1185">Reference proteome</keyword>
<feature type="region of interest" description="C-terminal hotdog fold" evidence="7">
    <location>
        <begin position="1110"/>
        <end position="1270"/>
    </location>
</feature>
<dbReference type="PROSITE" id="PS00012">
    <property type="entry name" value="PHOSPHOPANTETHEINE"/>
    <property type="match status" value="1"/>
</dbReference>
<dbReference type="SUPFAM" id="SSF53335">
    <property type="entry name" value="S-adenosyl-L-methionine-dependent methyltransferases"/>
    <property type="match status" value="1"/>
</dbReference>
<dbReference type="SUPFAM" id="SSF53901">
    <property type="entry name" value="Thiolase-like"/>
    <property type="match status" value="1"/>
</dbReference>
<dbReference type="InterPro" id="IPR014043">
    <property type="entry name" value="Acyl_transferase_dom"/>
</dbReference>
<keyword evidence="6" id="KW-0511">Multifunctional enzyme</keyword>
<dbReference type="InterPro" id="IPR020807">
    <property type="entry name" value="PKS_DH"/>
</dbReference>
<dbReference type="InterPro" id="IPR001227">
    <property type="entry name" value="Ac_transferase_dom_sf"/>
</dbReference>
<reference evidence="11" key="1">
    <citation type="journal article" date="2023" name="Mol. Phylogenet. Evol.">
        <title>Genome-scale phylogeny and comparative genomics of the fungal order Sordariales.</title>
        <authorList>
            <person name="Hensen N."/>
            <person name="Bonometti L."/>
            <person name="Westerberg I."/>
            <person name="Brannstrom I.O."/>
            <person name="Guillou S."/>
            <person name="Cros-Aarteil S."/>
            <person name="Calhoun S."/>
            <person name="Haridas S."/>
            <person name="Kuo A."/>
            <person name="Mondo S."/>
            <person name="Pangilinan J."/>
            <person name="Riley R."/>
            <person name="LaButti K."/>
            <person name="Andreopoulos B."/>
            <person name="Lipzen A."/>
            <person name="Chen C."/>
            <person name="Yan M."/>
            <person name="Daum C."/>
            <person name="Ng V."/>
            <person name="Clum A."/>
            <person name="Steindorff A."/>
            <person name="Ohm R.A."/>
            <person name="Martin F."/>
            <person name="Silar P."/>
            <person name="Natvig D.O."/>
            <person name="Lalanne C."/>
            <person name="Gautier V."/>
            <person name="Ament-Velasquez S.L."/>
            <person name="Kruys A."/>
            <person name="Hutchinson M.I."/>
            <person name="Powell A.J."/>
            <person name="Barry K."/>
            <person name="Miller A.N."/>
            <person name="Grigoriev I.V."/>
            <person name="Debuchy R."/>
            <person name="Gladieux P."/>
            <person name="Hiltunen Thoren M."/>
            <person name="Johannesson H."/>
        </authorList>
    </citation>
    <scope>NUCLEOTIDE SEQUENCE</scope>
    <source>
        <strain evidence="11">CBS 508.74</strain>
    </source>
</reference>
<dbReference type="SMART" id="SM00827">
    <property type="entry name" value="PKS_AT"/>
    <property type="match status" value="1"/>
</dbReference>
<keyword evidence="1" id="KW-0596">Phosphopantetheine</keyword>
<dbReference type="SMART" id="SM00822">
    <property type="entry name" value="PKS_KR"/>
    <property type="match status" value="1"/>
</dbReference>
<evidence type="ECO:0000259" key="8">
    <source>
        <dbReference type="PROSITE" id="PS50075"/>
    </source>
</evidence>
<dbReference type="Pfam" id="PF07993">
    <property type="entry name" value="NAD_binding_4"/>
    <property type="match status" value="1"/>
</dbReference>
<dbReference type="CDD" id="cd00833">
    <property type="entry name" value="PKS"/>
    <property type="match status" value="1"/>
</dbReference>
<dbReference type="SMART" id="SM00823">
    <property type="entry name" value="PKS_PP"/>
    <property type="match status" value="1"/>
</dbReference>
<keyword evidence="3" id="KW-0489">Methyltransferase</keyword>
<keyword evidence="2" id="KW-0597">Phosphoprotein</keyword>
<dbReference type="InterPro" id="IPR020841">
    <property type="entry name" value="PKS_Beta-ketoAc_synthase_dom"/>
</dbReference>
<dbReference type="EMBL" id="MU853351">
    <property type="protein sequence ID" value="KAK4110379.1"/>
    <property type="molecule type" value="Genomic_DNA"/>
</dbReference>
<dbReference type="PANTHER" id="PTHR43775:SF20">
    <property type="entry name" value="HYBRID PKS-NRPS SYNTHETASE APDA"/>
    <property type="match status" value="1"/>
</dbReference>
<feature type="domain" description="PKS/mFAS DH" evidence="10">
    <location>
        <begin position="954"/>
        <end position="1270"/>
    </location>
</feature>
<dbReference type="SUPFAM" id="SSF51735">
    <property type="entry name" value="NAD(P)-binding Rossmann-fold domains"/>
    <property type="match status" value="2"/>
</dbReference>
<dbReference type="InterPro" id="IPR013217">
    <property type="entry name" value="Methyltransf_12"/>
</dbReference>
<dbReference type="GO" id="GO:0044550">
    <property type="term" value="P:secondary metabolite biosynthetic process"/>
    <property type="evidence" value="ECO:0007669"/>
    <property type="project" value="TreeGrafter"/>
</dbReference>
<dbReference type="InterPro" id="IPR016039">
    <property type="entry name" value="Thiolase-like"/>
</dbReference>
<dbReference type="GO" id="GO:0006633">
    <property type="term" value="P:fatty acid biosynthetic process"/>
    <property type="evidence" value="ECO:0007669"/>
    <property type="project" value="InterPro"/>
</dbReference>
<accession>A0AAN6QHP0</accession>
<dbReference type="InterPro" id="IPR049900">
    <property type="entry name" value="PKS_mFAS_DH"/>
</dbReference>
<dbReference type="GeneID" id="89942113"/>
<dbReference type="Gene3D" id="3.10.129.110">
    <property type="entry name" value="Polyketide synthase dehydratase"/>
    <property type="match status" value="1"/>
</dbReference>
<dbReference type="InterPro" id="IPR014031">
    <property type="entry name" value="Ketoacyl_synth_C"/>
</dbReference>
<dbReference type="InterPro" id="IPR006162">
    <property type="entry name" value="Ppantetheine_attach_site"/>
</dbReference>
<sequence>MSLQPGEPIAIVGSACRFAGSTNSPSKLWDLLRQPRDLRREVPATRFSVRGFYHPDGSYHGHSNVSHAYILDDDDENDPSKFDSEFFGIKPVEARAMDPQQRVLLEIVYEALESAGLPIERLRGSDTAVYVGSMTDDYTALLLRDLQDTPTYTATGTARSMLSNRISHVFDWRGPSVSLDTACSASLVAVHLAVQTLRAGESRTAVACGANLILGPENFIIESKLNMLSPDGRSKMWDQGANGYARGEGVAAVVLKTLRAALEDGDHVECIIRETGLNQDGATPGITMPSAAAQQALIQKTYSKAGLDLAQRSDRPQYFEAHGTGTPAGDPVEAEAIYNALGSLPLNPGEQPLYVGSIKTVLGHTEGTAGVAAILKASLALQHACIPPNLWFETLSARVAPFYKNVEIPVASRPWPPVAAGEPRRASVNSFGFGGANVHAILESHIAESRVSLPTGGSLLFTPFVFSASSQQSLTATLRAQLEFLDQYNNNNNENREDLDPHDLLWTLQQRRSVLGWRMAITVPALEELPVKLRACLTDGAASIGVRALPASSNRILGIFTGQGAQYARMGAELIQHSETARGIILRLDSYLRELPDGDRPAWSLESELMADESSSRVHEASISQPLCTAVQILLVDLLRLGGVRFSAVVGHSSGEIAAAYSAGFLTARDAICIAYYRGFHLQKASSPHGHHIKGAMLAVGTSAEDATELCMDRVFKGRIVVAAINSPSSVTIAGDEDAITELETILEDEKIFFRRLRVDRAYHSPHMLPCADPYVESLRRCGVTMQTPKPDDATWFSTVYEGMTGGQASSFGAEYWAANMTKPVLFSQGVSFAIATQSCDLIVEIGPHPALKGPTSQTIQSVLGKELPSHGTLSRGASAVEAMSSLFGFIWMYLDSSCVNLNGYERVMNGVNLDRRPPRLVKGLPTYRWDHSVRYWHESRRSRKMRQRVHRVHPLLGDVSPDSTSHCMSWDHFLSVSEMEWLDGHRVQGGAVFPAAGYVCTALEAARFVAESVCPGKKICVVELGNFTIHQAVTFDGVAKRVEVLVSMHDIERPQPHRISATFNYSAALGSQQDDQELTLAASCRVHIVVGDTASFSLLPTRKPDSPNMLDVETERFYAALADLGYGFSGRFRSLSSMYRKHGRSTCQLEMAPREEGYENLLIHPAELDAMLQSIMLARSHPYDEELRKMHLPTAIRQIRVNPSLLLDGAANLKQVGIKRAAIDSVVQEPEVEARGITGHANLYSRASAHAAIQIQGATFMPLGGIGPEDDRKVFSKVHWVRSKPDGEEAAQQISLDKQHYETVKVLERIAVFYLRKFSREFSLESESLAKTTSEDHALYLKFAQYVASVAESGGNPWIEKSWLEDTLDDVMEASKPFSHIPDVHMMHLVGAEMPKVFAGETTMLEQFRTDGKNILDKYYTGGFGVRDSAAWVGRTVKQIADRYAHMNILEIGAGTGGGTKAIFREIGDGFLTYTYTDISTAFFEDAMSTFSQNKNRMNFKTLDIERDPIEQGYTEGSYDLVVAFLMLHATSDVGLCLSRVRKLLKPGGFLVVAEGHDAWEGFARAGFIWGTLPGWWLRAGEGEQTRLSPHLSPKEWDEQLRVRGFSGVDTCLPTTHQQVFSQFCFVSRATNDQVRFLQQPLLESRSSFARDPIQKLVLVGGDTARTRHLVEGLQSIFAARNDLAREIYHFTTLLDVDYSVVDAGSTVVSLTELDRPVFKDITPEAFASLKSMFGTGKTLLWITSGRLEHEPFSNMTVGFGNVAVNETPDLHLQQLEIKDPVSTRPETIAEILLRFHNSTTMKTGKLVWTVEPEIVLDERGREIIPRIRPIPELNDRYNSATRPIVREFESGKLPSTVVLQRRPASGEFVLRRQWPDPETQASEPGIELRTTHATLFAIPTPLGHKFVVLAQDTETKGQYLALVSSSTSLIRLPQRSIVPCPSFQGCSDAQVLSLVSTHLTAMHLLHPMSAGQTLVAHNPSNVMARALEIQAGIKGVRVLFTTEASNSEAPETWVRLPGYVTQYDLGEMLLRFNPSAFVGFVPDDDSTEKGANQAALIECPRNRCQILTTVGAIYSSTGSDSGLPSDPLLGEVLRQALEYVRRDLDFRSEGLYLPNAAPRESFRLSDIVRGHVHPNDPLSAVDWTAAADNLPVHICRLDSKPMFKSNASYWIVGMSRALGLSLADWMISKGAKTLILTSRKPDIDPRWIALHRANGANVVILPCDVTDEPALRSVHAKICASLPPIAGVINGAMVLRDTTISKMTFNQLMDVLRPKVDGSINLDRIFHDTDLDFFVLMSSINRVYGNHGQANYAAANSFMWSLAANRRKRGLRAATVDIGAIIGAGYLARELRRELDAIVKRYNMLRLSEEDWCQAICEAIDASRLESHVGPGLTSGFAEVAIDAPNPPSWHSNPVFSAFVVARGAVQEKGVVKAGVEIGEQLRACQTLEQVWQVVERSFATQMRSILQVTTSDERLMAMRSNELGLDSLVSVDIRSWFRKNLQVNVPVLKIMGNDTLASIVQYAVDNIPSELVPGLAAVDGISDAQSSGDQTLQAGSDDEGLSTLNEKWEASATPTKEGTINWELESRPPADLADMPVLPSPQRARNPPHVVVLTGCTGLLGHHLISYFLAQPTIEKVICLAVRSLPSRIKNGTLPSNDPRVIYHAGDLSQPLLGLSPSEAADIFASADAVVHNAADTSHLKSYADLRVPNVGSTTALARLCLPRQIPLHYVSSAGLGLWHKDKTGFLPGPVELAPGWQPDGSFGYLCSKWTCERLLERVSAKCGLPVCIHRPSTIVREGRDAMDHRAEKDWINAFLVYARRLKAVPRAVRNQGNLDLVYVGSVCEAIIEQLFGRGGEDDTPGVGSESNGDAEGGNVTYVHEVGHRRLPLGELHHVISRDKDDCDPMQFNVLDGEEWLAQATAAGLHPGVAALIESMIDEKEDYPNLLKGVRSARGSEMEAKYR</sequence>
<dbReference type="InterPro" id="IPR032821">
    <property type="entry name" value="PKS_assoc"/>
</dbReference>
<evidence type="ECO:0000256" key="6">
    <source>
        <dbReference type="ARBA" id="ARBA00023268"/>
    </source>
</evidence>
<protein>
    <submittedName>
        <fullName evidence="11">Polyketide synthase</fullName>
    </submittedName>
</protein>
<dbReference type="InterPro" id="IPR020806">
    <property type="entry name" value="PKS_PP-bd"/>
</dbReference>
<feature type="domain" description="Carrier" evidence="8">
    <location>
        <begin position="2455"/>
        <end position="2530"/>
    </location>
</feature>
<evidence type="ECO:0000256" key="7">
    <source>
        <dbReference type="PROSITE-ProRule" id="PRU01363"/>
    </source>
</evidence>
<organism evidence="11 12">
    <name type="scientific">Canariomyces notabilis</name>
    <dbReference type="NCBI Taxonomy" id="2074819"/>
    <lineage>
        <taxon>Eukaryota</taxon>
        <taxon>Fungi</taxon>
        <taxon>Dikarya</taxon>
        <taxon>Ascomycota</taxon>
        <taxon>Pezizomycotina</taxon>
        <taxon>Sordariomycetes</taxon>
        <taxon>Sordariomycetidae</taxon>
        <taxon>Sordariales</taxon>
        <taxon>Chaetomiaceae</taxon>
        <taxon>Canariomyces</taxon>
    </lineage>
</organism>
<dbReference type="InterPro" id="IPR016036">
    <property type="entry name" value="Malonyl_transacylase_ACP-bd"/>
</dbReference>
<dbReference type="InterPro" id="IPR009081">
    <property type="entry name" value="PP-bd_ACP"/>
</dbReference>
<dbReference type="InterPro" id="IPR036736">
    <property type="entry name" value="ACP-like_sf"/>
</dbReference>
<dbReference type="SUPFAM" id="SSF47336">
    <property type="entry name" value="ACP-like"/>
    <property type="match status" value="1"/>
</dbReference>
<dbReference type="InterPro" id="IPR018201">
    <property type="entry name" value="Ketoacyl_synth_AS"/>
</dbReference>
<dbReference type="GO" id="GO:0004315">
    <property type="term" value="F:3-oxoacyl-[acyl-carrier-protein] synthase activity"/>
    <property type="evidence" value="ECO:0007669"/>
    <property type="project" value="InterPro"/>
</dbReference>
<feature type="active site" description="Proton acceptor; for dehydratase activity" evidence="7">
    <location>
        <position position="986"/>
    </location>
</feature>
<dbReference type="Gene3D" id="3.40.50.150">
    <property type="entry name" value="Vaccinia Virus protein VP39"/>
    <property type="match status" value="1"/>
</dbReference>
<dbReference type="SMART" id="SM00826">
    <property type="entry name" value="PKS_DH"/>
    <property type="match status" value="1"/>
</dbReference>
<dbReference type="InterPro" id="IPR042104">
    <property type="entry name" value="PKS_dehydratase_sf"/>
</dbReference>
<dbReference type="InterPro" id="IPR029063">
    <property type="entry name" value="SAM-dependent_MTases_sf"/>
</dbReference>
<dbReference type="Pfam" id="PF16197">
    <property type="entry name" value="KAsynt_C_assoc"/>
    <property type="match status" value="1"/>
</dbReference>
<dbReference type="PROSITE" id="PS00606">
    <property type="entry name" value="KS3_1"/>
    <property type="match status" value="1"/>
</dbReference>
<evidence type="ECO:0000313" key="11">
    <source>
        <dbReference type="EMBL" id="KAK4110379.1"/>
    </source>
</evidence>
<dbReference type="Pfam" id="PF14765">
    <property type="entry name" value="PS-DH"/>
    <property type="match status" value="1"/>
</dbReference>
<evidence type="ECO:0000256" key="4">
    <source>
        <dbReference type="ARBA" id="ARBA00022679"/>
    </source>
</evidence>
<dbReference type="SMART" id="SM00825">
    <property type="entry name" value="PKS_KS"/>
    <property type="match status" value="1"/>
</dbReference>